<name>A0A8J5GGM1_ZINOF</name>
<dbReference type="PANTHER" id="PTHR47038">
    <property type="entry name" value="BAG-ASSOCIATED GRAM PROTEIN 1"/>
    <property type="match status" value="1"/>
</dbReference>
<keyword evidence="2" id="KW-1185">Reference proteome</keyword>
<dbReference type="Proteomes" id="UP000734854">
    <property type="component" value="Unassembled WGS sequence"/>
</dbReference>
<dbReference type="EMBL" id="JACMSC010000009">
    <property type="protein sequence ID" value="KAG6507197.1"/>
    <property type="molecule type" value="Genomic_DNA"/>
</dbReference>
<gene>
    <name evidence="1" type="ORF">ZIOFF_032538</name>
</gene>
<dbReference type="InterPro" id="IPR044655">
    <property type="entry name" value="BAGP1-like"/>
</dbReference>
<organism evidence="1 2">
    <name type="scientific">Zingiber officinale</name>
    <name type="common">Ginger</name>
    <name type="synonym">Amomum zingiber</name>
    <dbReference type="NCBI Taxonomy" id="94328"/>
    <lineage>
        <taxon>Eukaryota</taxon>
        <taxon>Viridiplantae</taxon>
        <taxon>Streptophyta</taxon>
        <taxon>Embryophyta</taxon>
        <taxon>Tracheophyta</taxon>
        <taxon>Spermatophyta</taxon>
        <taxon>Magnoliopsida</taxon>
        <taxon>Liliopsida</taxon>
        <taxon>Zingiberales</taxon>
        <taxon>Zingiberaceae</taxon>
        <taxon>Zingiber</taxon>
    </lineage>
</organism>
<accession>A0A8J5GGM1</accession>
<evidence type="ECO:0000313" key="1">
    <source>
        <dbReference type="EMBL" id="KAG6507197.1"/>
    </source>
</evidence>
<sequence>MFASFWNRNHTIRALERAVKNFHATIEAEKKVLSIFCGFSADTTFVHADQDNLHFHLLEWAQSALRAHSSSIRGSPRHINIPKESVVETGKFQTFIKEEVLVGILNVYLLLFLH</sequence>
<protein>
    <submittedName>
        <fullName evidence="1">Uncharacterized protein</fullName>
    </submittedName>
</protein>
<dbReference type="PANTHER" id="PTHR47038:SF1">
    <property type="entry name" value="BAG-ASSOCIATED GRAM PROTEIN 1"/>
    <property type="match status" value="1"/>
</dbReference>
<dbReference type="AlphaFoldDB" id="A0A8J5GGM1"/>
<reference evidence="1 2" key="1">
    <citation type="submission" date="2020-08" db="EMBL/GenBank/DDBJ databases">
        <title>Plant Genome Project.</title>
        <authorList>
            <person name="Zhang R.-G."/>
        </authorList>
    </citation>
    <scope>NUCLEOTIDE SEQUENCE [LARGE SCALE GENOMIC DNA]</scope>
    <source>
        <tissue evidence="1">Rhizome</tissue>
    </source>
</reference>
<comment type="caution">
    <text evidence="1">The sequence shown here is derived from an EMBL/GenBank/DDBJ whole genome shotgun (WGS) entry which is preliminary data.</text>
</comment>
<evidence type="ECO:0000313" key="2">
    <source>
        <dbReference type="Proteomes" id="UP000734854"/>
    </source>
</evidence>
<proteinExistence type="predicted"/>